<name>A0A392S5P6_9FABA</name>
<feature type="non-terminal residue" evidence="1">
    <location>
        <position position="113"/>
    </location>
</feature>
<organism evidence="1 2">
    <name type="scientific">Trifolium medium</name>
    <dbReference type="NCBI Taxonomy" id="97028"/>
    <lineage>
        <taxon>Eukaryota</taxon>
        <taxon>Viridiplantae</taxon>
        <taxon>Streptophyta</taxon>
        <taxon>Embryophyta</taxon>
        <taxon>Tracheophyta</taxon>
        <taxon>Spermatophyta</taxon>
        <taxon>Magnoliopsida</taxon>
        <taxon>eudicotyledons</taxon>
        <taxon>Gunneridae</taxon>
        <taxon>Pentapetalae</taxon>
        <taxon>rosids</taxon>
        <taxon>fabids</taxon>
        <taxon>Fabales</taxon>
        <taxon>Fabaceae</taxon>
        <taxon>Papilionoideae</taxon>
        <taxon>50 kb inversion clade</taxon>
        <taxon>NPAAA clade</taxon>
        <taxon>Hologalegina</taxon>
        <taxon>IRL clade</taxon>
        <taxon>Trifolieae</taxon>
        <taxon>Trifolium</taxon>
    </lineage>
</organism>
<sequence length="113" mass="12507">LQKVKDVVIDFNDLMEDLRQKEVTGSLNLSDRFKATLQVKKATGELKLLLLNDKEAAKGAEPPAAEAAANTDDDTRKSAYEVFEKSIKSAVFGRDNEKKEIVDQLLKPNNSDA</sequence>
<protein>
    <submittedName>
        <fullName evidence="1">Disease resistance protein (CC-NBS-LRR class) family protein</fullName>
    </submittedName>
</protein>
<evidence type="ECO:0000313" key="1">
    <source>
        <dbReference type="EMBL" id="MCI43215.1"/>
    </source>
</evidence>
<dbReference type="AlphaFoldDB" id="A0A392S5P6"/>
<dbReference type="Proteomes" id="UP000265520">
    <property type="component" value="Unassembled WGS sequence"/>
</dbReference>
<reference evidence="1 2" key="1">
    <citation type="journal article" date="2018" name="Front. Plant Sci.">
        <title>Red Clover (Trifolium pratense) and Zigzag Clover (T. medium) - A Picture of Genomic Similarities and Differences.</title>
        <authorList>
            <person name="Dluhosova J."/>
            <person name="Istvanek J."/>
            <person name="Nedelnik J."/>
            <person name="Repkova J."/>
        </authorList>
    </citation>
    <scope>NUCLEOTIDE SEQUENCE [LARGE SCALE GENOMIC DNA]</scope>
    <source>
        <strain evidence="2">cv. 10/8</strain>
        <tissue evidence="1">Leaf</tissue>
    </source>
</reference>
<proteinExistence type="predicted"/>
<evidence type="ECO:0000313" key="2">
    <source>
        <dbReference type="Proteomes" id="UP000265520"/>
    </source>
</evidence>
<comment type="caution">
    <text evidence="1">The sequence shown here is derived from an EMBL/GenBank/DDBJ whole genome shotgun (WGS) entry which is preliminary data.</text>
</comment>
<dbReference type="EMBL" id="LXQA010314402">
    <property type="protein sequence ID" value="MCI43215.1"/>
    <property type="molecule type" value="Genomic_DNA"/>
</dbReference>
<accession>A0A392S5P6</accession>
<keyword evidence="2" id="KW-1185">Reference proteome</keyword>
<feature type="non-terminal residue" evidence="1">
    <location>
        <position position="1"/>
    </location>
</feature>